<comment type="similarity">
    <text evidence="1 5">Belongs to the MreC family.</text>
</comment>
<evidence type="ECO:0000256" key="4">
    <source>
        <dbReference type="ARBA" id="ARBA00032089"/>
    </source>
</evidence>
<evidence type="ECO:0000256" key="3">
    <source>
        <dbReference type="ARBA" id="ARBA00022960"/>
    </source>
</evidence>
<proteinExistence type="inferred from homology"/>
<dbReference type="InterPro" id="IPR007221">
    <property type="entry name" value="MreC"/>
</dbReference>
<dbReference type="PANTHER" id="PTHR34138:SF1">
    <property type="entry name" value="CELL SHAPE-DETERMINING PROTEIN MREC"/>
    <property type="match status" value="1"/>
</dbReference>
<comment type="caution">
    <text evidence="8">The sequence shown here is derived from an EMBL/GenBank/DDBJ whole genome shotgun (WGS) entry which is preliminary data.</text>
</comment>
<evidence type="ECO:0000313" key="9">
    <source>
        <dbReference type="Proteomes" id="UP001156664"/>
    </source>
</evidence>
<dbReference type="Proteomes" id="UP001156664">
    <property type="component" value="Unassembled WGS sequence"/>
</dbReference>
<name>A0ABQ5YQJ7_9BURK</name>
<comment type="function">
    <text evidence="5">Involved in formation and maintenance of cell shape.</text>
</comment>
<accession>A0ABQ5YQJ7</accession>
<feature type="region of interest" description="Disordered" evidence="6">
    <location>
        <begin position="284"/>
        <end position="335"/>
    </location>
</feature>
<evidence type="ECO:0000256" key="6">
    <source>
        <dbReference type="SAM" id="MobiDB-lite"/>
    </source>
</evidence>
<sequence>MEYSPPPLFKQGPSARVRLTFYVVLSLTLLVLDNRYGALEVLRKAIGTGLYPLQSLASMPVQAAKDISSYFTTLTKLQAENEELIKQRLFDRQKLLELKTVEAENENLRKLNHVGKTLEVQHAILTEVTSDANDPFSRKVIVGKGLIQGVREGMPVIDELGLVGQVTRAFPSRSEISLITDKDQIIPVENLRNGLRSVAYGGLDGGLLELRFMANNADIQNNDLMVTSGLDGIYPRGIPVARVTRVERNARYAFSSIFCTPIAGVEQHRFVLILDTVKPPEIAPQGPIPPNVPVMEPPLQPAKPEAPADPAKKADNDAVKKPHTEKKPEGKKHGA</sequence>
<keyword evidence="9" id="KW-1185">Reference proteome</keyword>
<reference evidence="9" key="1">
    <citation type="journal article" date="2019" name="Int. J. Syst. Evol. Microbiol.">
        <title>The Global Catalogue of Microorganisms (GCM) 10K type strain sequencing project: providing services to taxonomists for standard genome sequencing and annotation.</title>
        <authorList>
            <consortium name="The Broad Institute Genomics Platform"/>
            <consortium name="The Broad Institute Genome Sequencing Center for Infectious Disease"/>
            <person name="Wu L."/>
            <person name="Ma J."/>
        </authorList>
    </citation>
    <scope>NUCLEOTIDE SEQUENCE [LARGE SCALE GENOMIC DNA]</scope>
    <source>
        <strain evidence="9">NBRC 105857</strain>
    </source>
</reference>
<feature type="domain" description="Rod shape-determining protein MreC beta-barrel core" evidence="7">
    <location>
        <begin position="128"/>
        <end position="274"/>
    </location>
</feature>
<evidence type="ECO:0000259" key="7">
    <source>
        <dbReference type="Pfam" id="PF04085"/>
    </source>
</evidence>
<dbReference type="EMBL" id="BSOJ01000006">
    <property type="protein sequence ID" value="GLR25511.1"/>
    <property type="molecule type" value="Genomic_DNA"/>
</dbReference>
<protein>
    <recommendedName>
        <fullName evidence="2 5">Cell shape-determining protein MreC</fullName>
    </recommendedName>
    <alternativeName>
        <fullName evidence="4 5">Cell shape protein MreC</fullName>
    </alternativeName>
</protein>
<keyword evidence="3 5" id="KW-0133">Cell shape</keyword>
<dbReference type="InterPro" id="IPR055342">
    <property type="entry name" value="MreC_beta-barrel_core"/>
</dbReference>
<evidence type="ECO:0000313" key="8">
    <source>
        <dbReference type="EMBL" id="GLR25511.1"/>
    </source>
</evidence>
<dbReference type="NCBIfam" id="TIGR00219">
    <property type="entry name" value="mreC"/>
    <property type="match status" value="1"/>
</dbReference>
<feature type="compositionally biased region" description="Basic and acidic residues" evidence="6">
    <location>
        <begin position="310"/>
        <end position="335"/>
    </location>
</feature>
<evidence type="ECO:0000256" key="1">
    <source>
        <dbReference type="ARBA" id="ARBA00009369"/>
    </source>
</evidence>
<evidence type="ECO:0000256" key="2">
    <source>
        <dbReference type="ARBA" id="ARBA00013855"/>
    </source>
</evidence>
<gene>
    <name evidence="8" type="ORF">GCM10007875_05990</name>
</gene>
<dbReference type="RefSeq" id="WP_284279871.1">
    <property type="nucleotide sequence ID" value="NZ_BSOJ01000006.1"/>
</dbReference>
<feature type="compositionally biased region" description="Pro residues" evidence="6">
    <location>
        <begin position="286"/>
        <end position="301"/>
    </location>
</feature>
<evidence type="ECO:0000256" key="5">
    <source>
        <dbReference type="PIRNR" id="PIRNR038471"/>
    </source>
</evidence>
<dbReference type="Gene3D" id="2.40.10.340">
    <property type="entry name" value="Rod shape-determining protein MreC, domain 1"/>
    <property type="match status" value="1"/>
</dbReference>
<organism evidence="8 9">
    <name type="scientific">Limnobacter litoralis</name>
    <dbReference type="NCBI Taxonomy" id="481366"/>
    <lineage>
        <taxon>Bacteria</taxon>
        <taxon>Pseudomonadati</taxon>
        <taxon>Pseudomonadota</taxon>
        <taxon>Betaproteobacteria</taxon>
        <taxon>Burkholderiales</taxon>
        <taxon>Burkholderiaceae</taxon>
        <taxon>Limnobacter</taxon>
    </lineage>
</organism>
<dbReference type="PIRSF" id="PIRSF038471">
    <property type="entry name" value="MreC"/>
    <property type="match status" value="1"/>
</dbReference>
<dbReference type="Gene3D" id="2.40.10.350">
    <property type="entry name" value="Rod shape-determining protein MreC, domain 2"/>
    <property type="match status" value="1"/>
</dbReference>
<dbReference type="Pfam" id="PF04085">
    <property type="entry name" value="MreC"/>
    <property type="match status" value="1"/>
</dbReference>
<dbReference type="InterPro" id="IPR042175">
    <property type="entry name" value="Cell/Rod_MreC_2"/>
</dbReference>
<dbReference type="InterPro" id="IPR042177">
    <property type="entry name" value="Cell/Rod_1"/>
</dbReference>
<dbReference type="PANTHER" id="PTHR34138">
    <property type="entry name" value="CELL SHAPE-DETERMINING PROTEIN MREC"/>
    <property type="match status" value="1"/>
</dbReference>